<evidence type="ECO:0000259" key="3">
    <source>
        <dbReference type="SMART" id="SM00470"/>
    </source>
</evidence>
<comment type="similarity">
    <text evidence="1">Belongs to the ParB family.</text>
</comment>
<evidence type="ECO:0000313" key="4">
    <source>
        <dbReference type="EMBL" id="EBP4060896.1"/>
    </source>
</evidence>
<dbReference type="PANTHER" id="PTHR38973">
    <property type="entry name" value="PLASMID PARTITIONING CONTROL PROTEIN-RELATED"/>
    <property type="match status" value="1"/>
</dbReference>
<dbReference type="SMART" id="SM00470">
    <property type="entry name" value="ParB"/>
    <property type="match status" value="1"/>
</dbReference>
<dbReference type="SUPFAM" id="SSF109709">
    <property type="entry name" value="KorB DNA-binding domain-like"/>
    <property type="match status" value="1"/>
</dbReference>
<dbReference type="InterPro" id="IPR014884">
    <property type="entry name" value="ParB_fam_C"/>
</dbReference>
<proteinExistence type="inferred from homology"/>
<comment type="caution">
    <text evidence="4">The sequence shown here is derived from an EMBL/GenBank/DDBJ whole genome shotgun (WGS) entry which is preliminary data.</text>
</comment>
<evidence type="ECO:0000256" key="1">
    <source>
        <dbReference type="ARBA" id="ARBA00006295"/>
    </source>
</evidence>
<sequence length="332" mass="37548">MSNKKLRPVVGRVLGQTMLSDSGPASADNTQPTQVFTLSTGRQATFVEITVPPERVEGETFVVQENNGRDQSALTPESLKNITRTMRFQQFYPTIGVRREGKIEILDGSRRRASAILCKVGLRILVTEQDITVAEAQRLAKDLQTSLEHNIREIGLRLMNLKNNGMNQKEIAASEGMSQAKVTRALQAASAPEELITLFPVQSELTYSDYRQLCVVADEMGNKSLPLDELVSNISNEVDKVQADEELAEDEVKNQIMKLITKEAQILTVKGPKDKAIVSELWKFDERHRYARKRVKDRVVSYEFSRIPRELQDELDRMINHLLKKNLSKPEN</sequence>
<dbReference type="GO" id="GO:0003677">
    <property type="term" value="F:DNA binding"/>
    <property type="evidence" value="ECO:0007669"/>
    <property type="project" value="UniProtKB-KW"/>
</dbReference>
<protein>
    <submittedName>
        <fullName evidence="4">ParB/RepB/Spo0J family partition protein</fullName>
    </submittedName>
</protein>
<dbReference type="EMBL" id="AAGLQK010000058">
    <property type="protein sequence ID" value="EBP4060896.1"/>
    <property type="molecule type" value="Genomic_DNA"/>
</dbReference>
<dbReference type="InterPro" id="IPR003115">
    <property type="entry name" value="ParB_N"/>
</dbReference>
<reference evidence="4" key="1">
    <citation type="submission" date="2018-07" db="EMBL/GenBank/DDBJ databases">
        <authorList>
            <consortium name="GenomeTrakr network: Whole genome sequencing for foodborne pathogen traceback"/>
        </authorList>
    </citation>
    <scope>NUCLEOTIDE SEQUENCE</scope>
    <source>
        <strain evidence="4">MDH-2013-00175</strain>
    </source>
</reference>
<dbReference type="PANTHER" id="PTHR38973:SF1">
    <property type="entry name" value="PLASMID PARTITION PROTEIN B"/>
    <property type="match status" value="1"/>
</dbReference>
<evidence type="ECO:0000256" key="2">
    <source>
        <dbReference type="ARBA" id="ARBA00023125"/>
    </source>
</evidence>
<dbReference type="InterPro" id="IPR004437">
    <property type="entry name" value="ParB/RepB/Spo0J"/>
</dbReference>
<accession>A0A5U3G606</accession>
<gene>
    <name evidence="4" type="ORF">Z599_24845</name>
</gene>
<dbReference type="Pfam" id="PF08775">
    <property type="entry name" value="ParB"/>
    <property type="match status" value="1"/>
</dbReference>
<name>A0A5U3G606_SALET</name>
<dbReference type="AlphaFoldDB" id="A0A5U3G606"/>
<dbReference type="Gene3D" id="1.10.10.2830">
    <property type="match status" value="1"/>
</dbReference>
<organism evidence="4">
    <name type="scientific">Salmonella enterica I</name>
    <dbReference type="NCBI Taxonomy" id="59201"/>
    <lineage>
        <taxon>Bacteria</taxon>
        <taxon>Pseudomonadati</taxon>
        <taxon>Pseudomonadota</taxon>
        <taxon>Gammaproteobacteria</taxon>
        <taxon>Enterobacterales</taxon>
        <taxon>Enterobacteriaceae</taxon>
        <taxon>Salmonella</taxon>
    </lineage>
</organism>
<dbReference type="NCBIfam" id="TIGR00180">
    <property type="entry name" value="parB_part"/>
    <property type="match status" value="1"/>
</dbReference>
<keyword evidence="2" id="KW-0238">DNA-binding</keyword>
<dbReference type="CDD" id="cd16394">
    <property type="entry name" value="sopB_N"/>
    <property type="match status" value="1"/>
</dbReference>
<feature type="domain" description="ParB-like N-terminal" evidence="3">
    <location>
        <begin position="56"/>
        <end position="143"/>
    </location>
</feature>